<evidence type="ECO:0000313" key="2">
    <source>
        <dbReference type="Proteomes" id="UP000499080"/>
    </source>
</evidence>
<comment type="caution">
    <text evidence="1">The sequence shown here is derived from an EMBL/GenBank/DDBJ whole genome shotgun (WGS) entry which is preliminary data.</text>
</comment>
<proteinExistence type="predicted"/>
<dbReference type="Proteomes" id="UP000499080">
    <property type="component" value="Unassembled WGS sequence"/>
</dbReference>
<protein>
    <submittedName>
        <fullName evidence="1">Uncharacterized protein</fullName>
    </submittedName>
</protein>
<evidence type="ECO:0000313" key="1">
    <source>
        <dbReference type="EMBL" id="GBM24252.1"/>
    </source>
</evidence>
<name>A0A4Y2E526_ARAVE</name>
<sequence length="88" mass="10094">MSETSWPLQRSNLNSVYQGCSSVLALFRLRERRFKGSRPISMVGASWQCLGFERGESRARDSILWQVPPRNVSARERRVTGSRLNPIL</sequence>
<organism evidence="1 2">
    <name type="scientific">Araneus ventricosus</name>
    <name type="common">Orbweaver spider</name>
    <name type="synonym">Epeira ventricosa</name>
    <dbReference type="NCBI Taxonomy" id="182803"/>
    <lineage>
        <taxon>Eukaryota</taxon>
        <taxon>Metazoa</taxon>
        <taxon>Ecdysozoa</taxon>
        <taxon>Arthropoda</taxon>
        <taxon>Chelicerata</taxon>
        <taxon>Arachnida</taxon>
        <taxon>Araneae</taxon>
        <taxon>Araneomorphae</taxon>
        <taxon>Entelegynae</taxon>
        <taxon>Araneoidea</taxon>
        <taxon>Araneidae</taxon>
        <taxon>Araneus</taxon>
    </lineage>
</organism>
<reference evidence="1 2" key="1">
    <citation type="journal article" date="2019" name="Sci. Rep.">
        <title>Orb-weaving spider Araneus ventricosus genome elucidates the spidroin gene catalogue.</title>
        <authorList>
            <person name="Kono N."/>
            <person name="Nakamura H."/>
            <person name="Ohtoshi R."/>
            <person name="Moran D.A.P."/>
            <person name="Shinohara A."/>
            <person name="Yoshida Y."/>
            <person name="Fujiwara M."/>
            <person name="Mori M."/>
            <person name="Tomita M."/>
            <person name="Arakawa K."/>
        </authorList>
    </citation>
    <scope>NUCLEOTIDE SEQUENCE [LARGE SCALE GENOMIC DNA]</scope>
</reference>
<gene>
    <name evidence="1" type="ORF">AVEN_22582_1</name>
</gene>
<accession>A0A4Y2E526</accession>
<dbReference type="AlphaFoldDB" id="A0A4Y2E526"/>
<dbReference type="EMBL" id="BGPR01000514">
    <property type="protein sequence ID" value="GBM24252.1"/>
    <property type="molecule type" value="Genomic_DNA"/>
</dbReference>
<keyword evidence="2" id="KW-1185">Reference proteome</keyword>